<dbReference type="STRING" id="47864.GA0070560_11059"/>
<reference evidence="2" key="1">
    <citation type="submission" date="2016-06" db="EMBL/GenBank/DDBJ databases">
        <authorList>
            <person name="Varghese N."/>
        </authorList>
    </citation>
    <scope>NUCLEOTIDE SEQUENCE [LARGE SCALE GENOMIC DNA]</scope>
    <source>
        <strain evidence="2">DSM 43171</strain>
    </source>
</reference>
<evidence type="ECO:0000313" key="2">
    <source>
        <dbReference type="Proteomes" id="UP000199408"/>
    </source>
</evidence>
<proteinExistence type="predicted"/>
<evidence type="ECO:0000313" key="1">
    <source>
        <dbReference type="EMBL" id="SCG56134.1"/>
    </source>
</evidence>
<dbReference type="OrthoDB" id="4178270at2"/>
<name>A0A1C5ICX9_9ACTN</name>
<gene>
    <name evidence="1" type="ORF">GA0070560_11059</name>
</gene>
<protein>
    <submittedName>
        <fullName evidence="1">Uncharacterized protein</fullName>
    </submittedName>
</protein>
<accession>A0A1C5ICX9</accession>
<organism evidence="1 2">
    <name type="scientific">Micromonospora halophytica</name>
    <dbReference type="NCBI Taxonomy" id="47864"/>
    <lineage>
        <taxon>Bacteria</taxon>
        <taxon>Bacillati</taxon>
        <taxon>Actinomycetota</taxon>
        <taxon>Actinomycetes</taxon>
        <taxon>Micromonosporales</taxon>
        <taxon>Micromonosporaceae</taxon>
        <taxon>Micromonospora</taxon>
    </lineage>
</organism>
<keyword evidence="2" id="KW-1185">Reference proteome</keyword>
<sequence length="75" mass="7487">MTVTRPTSPGVLTAYPRTGAAPPTASNVNFVAGETAANMAVVQAGTDGLIGVYHNGPGASELIVDQAGFFIAPLS</sequence>
<dbReference type="EMBL" id="FMDN01000010">
    <property type="protein sequence ID" value="SCG56134.1"/>
    <property type="molecule type" value="Genomic_DNA"/>
</dbReference>
<dbReference type="Proteomes" id="UP000199408">
    <property type="component" value="Unassembled WGS sequence"/>
</dbReference>
<dbReference type="AlphaFoldDB" id="A0A1C5ICX9"/>
<dbReference type="RefSeq" id="WP_091297295.1">
    <property type="nucleotide sequence ID" value="NZ_FMDN01000010.1"/>
</dbReference>